<sequence length="179" mass="19507">MRKPRWAPTAVIAVLAAGLLFGGYMLYSYFFVAAPLSEAVQAVPGVAKAGEPVIDQSTIKVSLELEKDASLSQVYRDIAAASKQNGGDRQLELDIASASSEELEQLWQSLLFQVAEAMENKTYSIIPQAVEQAAKQHDKVEASTEMDERNVYITLRKDGASKYMVLPRTGASLGVWSHA</sequence>
<dbReference type="EMBL" id="LYPA01000064">
    <property type="protein sequence ID" value="OBR64784.1"/>
    <property type="molecule type" value="Genomic_DNA"/>
</dbReference>
<evidence type="ECO:0000313" key="1">
    <source>
        <dbReference type="EMBL" id="OBR64784.1"/>
    </source>
</evidence>
<accession>A0A1A5YGS3</accession>
<keyword evidence="2" id="KW-1185">Reference proteome</keyword>
<dbReference type="Proteomes" id="UP000092024">
    <property type="component" value="Unassembled WGS sequence"/>
</dbReference>
<dbReference type="RefSeq" id="WP_068683817.1">
    <property type="nucleotide sequence ID" value="NZ_LYPA01000064.1"/>
</dbReference>
<dbReference type="STRING" id="1844972.A7K91_04150"/>
<comment type="caution">
    <text evidence="1">The sequence shown here is derived from an EMBL/GenBank/DDBJ whole genome shotgun (WGS) entry which is preliminary data.</text>
</comment>
<organism evidence="1 2">
    <name type="scientific">Paenibacillus oryzae</name>
    <dbReference type="NCBI Taxonomy" id="1844972"/>
    <lineage>
        <taxon>Bacteria</taxon>
        <taxon>Bacillati</taxon>
        <taxon>Bacillota</taxon>
        <taxon>Bacilli</taxon>
        <taxon>Bacillales</taxon>
        <taxon>Paenibacillaceae</taxon>
        <taxon>Paenibacillus</taxon>
    </lineage>
</organism>
<dbReference type="AlphaFoldDB" id="A0A1A5YGS3"/>
<protein>
    <submittedName>
        <fullName evidence="1">Uncharacterized protein</fullName>
    </submittedName>
</protein>
<reference evidence="1 2" key="1">
    <citation type="submission" date="2016-05" db="EMBL/GenBank/DDBJ databases">
        <title>Paenibacillus oryzae. sp. nov., isolated from the rice root.</title>
        <authorList>
            <person name="Zhang J."/>
            <person name="Zhang X."/>
        </authorList>
    </citation>
    <scope>NUCLEOTIDE SEQUENCE [LARGE SCALE GENOMIC DNA]</scope>
    <source>
        <strain evidence="1 2">1DrF-4</strain>
    </source>
</reference>
<dbReference type="OrthoDB" id="2652483at2"/>
<gene>
    <name evidence="1" type="ORF">A7K91_04150</name>
</gene>
<evidence type="ECO:0000313" key="2">
    <source>
        <dbReference type="Proteomes" id="UP000092024"/>
    </source>
</evidence>
<proteinExistence type="predicted"/>
<name>A0A1A5YGS3_9BACL</name>